<evidence type="ECO:0000256" key="4">
    <source>
        <dbReference type="ARBA" id="ARBA00023002"/>
    </source>
</evidence>
<evidence type="ECO:0000313" key="8">
    <source>
        <dbReference type="Proteomes" id="UP000693970"/>
    </source>
</evidence>
<keyword evidence="8" id="KW-1185">Reference proteome</keyword>
<evidence type="ECO:0000256" key="2">
    <source>
        <dbReference type="ARBA" id="ARBA00022630"/>
    </source>
</evidence>
<sequence length="176" mass="19611">MVTADGIEECRKACGGHGYLSCSGLPELFTSYLQSPTVEGDNHMLPQQVIRVLLKLVQAVQQQPQQQNTNLDKIWEIFLVDGYMRLEHASWIELNVLQYLSIVRPNAVALVDARDFSDFRLKSVLGRYDGNVYPYIMEAAQKDPLNAVEPGPPYEVALKRLVKGGVGVYSGTASRL</sequence>
<dbReference type="EMBL" id="JAGRRH010000029">
    <property type="protein sequence ID" value="KAG7339925.1"/>
    <property type="molecule type" value="Genomic_DNA"/>
</dbReference>
<evidence type="ECO:0000259" key="6">
    <source>
        <dbReference type="Pfam" id="PF22924"/>
    </source>
</evidence>
<dbReference type="GO" id="GO:0005504">
    <property type="term" value="F:fatty acid binding"/>
    <property type="evidence" value="ECO:0007669"/>
    <property type="project" value="TreeGrafter"/>
</dbReference>
<dbReference type="GO" id="GO:0005777">
    <property type="term" value="C:peroxisome"/>
    <property type="evidence" value="ECO:0007669"/>
    <property type="project" value="InterPro"/>
</dbReference>
<dbReference type="InterPro" id="IPR002655">
    <property type="entry name" value="Acyl-CoA_oxidase_C"/>
</dbReference>
<comment type="caution">
    <text evidence="7">The sequence shown here is derived from an EMBL/GenBank/DDBJ whole genome shotgun (WGS) entry which is preliminary data.</text>
</comment>
<evidence type="ECO:0000313" key="7">
    <source>
        <dbReference type="EMBL" id="KAG7339925.1"/>
    </source>
</evidence>
<dbReference type="GO" id="GO:0071949">
    <property type="term" value="F:FAD binding"/>
    <property type="evidence" value="ECO:0007669"/>
    <property type="project" value="InterPro"/>
</dbReference>
<gene>
    <name evidence="7" type="ORF">IV203_024975</name>
</gene>
<feature type="domain" description="Acyl-CoA oxidase C-alpha1" evidence="6">
    <location>
        <begin position="3"/>
        <end position="54"/>
    </location>
</feature>
<dbReference type="GO" id="GO:0003997">
    <property type="term" value="F:acyl-CoA oxidase activity"/>
    <property type="evidence" value="ECO:0007669"/>
    <property type="project" value="InterPro"/>
</dbReference>
<dbReference type="PANTHER" id="PTHR10909:SF250">
    <property type="entry name" value="PEROXISOMAL ACYL-COENZYME A OXIDASE 1"/>
    <property type="match status" value="1"/>
</dbReference>
<keyword evidence="3" id="KW-0274">FAD</keyword>
<dbReference type="Pfam" id="PF22924">
    <property type="entry name" value="ACOX_C_alpha1"/>
    <property type="match status" value="1"/>
</dbReference>
<dbReference type="GO" id="GO:0055088">
    <property type="term" value="P:lipid homeostasis"/>
    <property type="evidence" value="ECO:0007669"/>
    <property type="project" value="TreeGrafter"/>
</dbReference>
<keyword evidence="2" id="KW-0285">Flavoprotein</keyword>
<proteinExistence type="predicted"/>
<dbReference type="GO" id="GO:0033540">
    <property type="term" value="P:fatty acid beta-oxidation using acyl-CoA oxidase"/>
    <property type="evidence" value="ECO:0007669"/>
    <property type="project" value="TreeGrafter"/>
</dbReference>
<evidence type="ECO:0000256" key="3">
    <source>
        <dbReference type="ARBA" id="ARBA00022827"/>
    </source>
</evidence>
<dbReference type="OrthoDB" id="538336at2759"/>
<dbReference type="Pfam" id="PF01756">
    <property type="entry name" value="ACOX"/>
    <property type="match status" value="1"/>
</dbReference>
<dbReference type="AlphaFoldDB" id="A0A9K3PAI9"/>
<organism evidence="7 8">
    <name type="scientific">Nitzschia inconspicua</name>
    <dbReference type="NCBI Taxonomy" id="303405"/>
    <lineage>
        <taxon>Eukaryota</taxon>
        <taxon>Sar</taxon>
        <taxon>Stramenopiles</taxon>
        <taxon>Ochrophyta</taxon>
        <taxon>Bacillariophyta</taxon>
        <taxon>Bacillariophyceae</taxon>
        <taxon>Bacillariophycidae</taxon>
        <taxon>Bacillariales</taxon>
        <taxon>Bacillariaceae</taxon>
        <taxon>Nitzschia</taxon>
    </lineage>
</organism>
<dbReference type="InterPro" id="IPR055060">
    <property type="entry name" value="ACOX_C_alpha1"/>
</dbReference>
<keyword evidence="4" id="KW-0560">Oxidoreductase</keyword>
<evidence type="ECO:0000256" key="1">
    <source>
        <dbReference type="ARBA" id="ARBA00001974"/>
    </source>
</evidence>
<evidence type="ECO:0000259" key="5">
    <source>
        <dbReference type="Pfam" id="PF01756"/>
    </source>
</evidence>
<comment type="cofactor">
    <cofactor evidence="1">
        <name>FAD</name>
        <dbReference type="ChEBI" id="CHEBI:57692"/>
    </cofactor>
</comment>
<feature type="domain" description="Acyl-CoA oxidase C-terminal" evidence="5">
    <location>
        <begin position="70"/>
        <end position="162"/>
    </location>
</feature>
<dbReference type="PANTHER" id="PTHR10909">
    <property type="entry name" value="ELECTRON TRANSPORT OXIDOREDUCTASE"/>
    <property type="match status" value="1"/>
</dbReference>
<dbReference type="InterPro" id="IPR012258">
    <property type="entry name" value="Acyl-CoA_oxidase"/>
</dbReference>
<reference evidence="7" key="1">
    <citation type="journal article" date="2021" name="Sci. Rep.">
        <title>Diploid genomic architecture of Nitzschia inconspicua, an elite biomass production diatom.</title>
        <authorList>
            <person name="Oliver A."/>
            <person name="Podell S."/>
            <person name="Pinowska A."/>
            <person name="Traller J.C."/>
            <person name="Smith S.R."/>
            <person name="McClure R."/>
            <person name="Beliaev A."/>
            <person name="Bohutskyi P."/>
            <person name="Hill E.A."/>
            <person name="Rabines A."/>
            <person name="Zheng H."/>
            <person name="Allen L.Z."/>
            <person name="Kuo A."/>
            <person name="Grigoriev I.V."/>
            <person name="Allen A.E."/>
            <person name="Hazlebeck D."/>
            <person name="Allen E.E."/>
        </authorList>
    </citation>
    <scope>NUCLEOTIDE SEQUENCE</scope>
    <source>
        <strain evidence="7">Hildebrandi</strain>
    </source>
</reference>
<reference evidence="7" key="2">
    <citation type="submission" date="2021-04" db="EMBL/GenBank/DDBJ databases">
        <authorList>
            <person name="Podell S."/>
        </authorList>
    </citation>
    <scope>NUCLEOTIDE SEQUENCE</scope>
    <source>
        <strain evidence="7">Hildebrandi</strain>
    </source>
</reference>
<accession>A0A9K3PAI9</accession>
<dbReference type="Proteomes" id="UP000693970">
    <property type="component" value="Unassembled WGS sequence"/>
</dbReference>
<protein>
    <submittedName>
        <fullName evidence="7">Acyl-CoA oxidase</fullName>
    </submittedName>
</protein>
<name>A0A9K3PAI9_9STRA</name>